<sequence>MRRLGQMTDHLIQKQAQVEALSSEKATFQFRIEAASRSLEEKKSLMSMVSDSKIDIESGTWDFSKSKDRPSLEYKVRIGQQQLGSVLKQLDAIFSAGSAFLRRNPTARWWSLGYLICLHFWVMYILMSESQSSDDMKSGAVVSLENINNTVGF</sequence>
<name>A0A7N0VD80_KALFE</name>
<keyword evidence="4" id="KW-0333">Golgi apparatus</keyword>
<evidence type="ECO:0000313" key="8">
    <source>
        <dbReference type="EnsemblPlants" id="Kaladp0574s0013.1.v1.1"/>
    </source>
</evidence>
<evidence type="ECO:0000256" key="2">
    <source>
        <dbReference type="ARBA" id="ARBA00022692"/>
    </source>
</evidence>
<dbReference type="GO" id="GO:0007030">
    <property type="term" value="P:Golgi organization"/>
    <property type="evidence" value="ECO:0007669"/>
    <property type="project" value="InterPro"/>
</dbReference>
<proteinExistence type="predicted"/>
<feature type="transmembrane region" description="Helical" evidence="7">
    <location>
        <begin position="109"/>
        <end position="127"/>
    </location>
</feature>
<comment type="subcellular location">
    <subcellularLocation>
        <location evidence="1">Golgi apparatus membrane</location>
    </subcellularLocation>
</comment>
<keyword evidence="3 7" id="KW-1133">Transmembrane helix</keyword>
<dbReference type="PANTHER" id="PTHR13815">
    <property type="entry name" value="GOLGIN-84"/>
    <property type="match status" value="1"/>
</dbReference>
<evidence type="ECO:0000256" key="1">
    <source>
        <dbReference type="ARBA" id="ARBA00004394"/>
    </source>
</evidence>
<dbReference type="OMA" id="ERTTEAW"/>
<dbReference type="InterPro" id="IPR019177">
    <property type="entry name" value="Golgin_subfamily_A_member_5"/>
</dbReference>
<evidence type="ECO:0000313" key="9">
    <source>
        <dbReference type="Proteomes" id="UP000594263"/>
    </source>
</evidence>
<evidence type="ECO:0000256" key="6">
    <source>
        <dbReference type="ARBA" id="ARBA00023136"/>
    </source>
</evidence>
<dbReference type="EnsemblPlants" id="Kaladp0574s0013.1.v1.1">
    <property type="protein sequence ID" value="Kaladp0574s0013.1.v1.1"/>
    <property type="gene ID" value="Kaladp0574s0013.v1.1"/>
</dbReference>
<dbReference type="AlphaFoldDB" id="A0A7N0VD80"/>
<evidence type="ECO:0008006" key="10">
    <source>
        <dbReference type="Google" id="ProtNLM"/>
    </source>
</evidence>
<reference evidence="8" key="1">
    <citation type="submission" date="2021-01" db="UniProtKB">
        <authorList>
            <consortium name="EnsemblPlants"/>
        </authorList>
    </citation>
    <scope>IDENTIFICATION</scope>
</reference>
<dbReference type="Gramene" id="Kaladp0574s0013.1.v1.1">
    <property type="protein sequence ID" value="Kaladp0574s0013.1.v1.1"/>
    <property type="gene ID" value="Kaladp0574s0013.v1.1"/>
</dbReference>
<evidence type="ECO:0000256" key="3">
    <source>
        <dbReference type="ARBA" id="ARBA00022989"/>
    </source>
</evidence>
<protein>
    <recommendedName>
        <fullName evidence="10">Golgin candidate 2</fullName>
    </recommendedName>
</protein>
<evidence type="ECO:0000256" key="5">
    <source>
        <dbReference type="ARBA" id="ARBA00023054"/>
    </source>
</evidence>
<evidence type="ECO:0000256" key="7">
    <source>
        <dbReference type="SAM" id="Phobius"/>
    </source>
</evidence>
<dbReference type="GO" id="GO:0031985">
    <property type="term" value="C:Golgi cisterna"/>
    <property type="evidence" value="ECO:0007669"/>
    <property type="project" value="TreeGrafter"/>
</dbReference>
<keyword evidence="5" id="KW-0175">Coiled coil</keyword>
<organism evidence="8 9">
    <name type="scientific">Kalanchoe fedtschenkoi</name>
    <name type="common">Lavender scallops</name>
    <name type="synonym">South American air plant</name>
    <dbReference type="NCBI Taxonomy" id="63787"/>
    <lineage>
        <taxon>Eukaryota</taxon>
        <taxon>Viridiplantae</taxon>
        <taxon>Streptophyta</taxon>
        <taxon>Embryophyta</taxon>
        <taxon>Tracheophyta</taxon>
        <taxon>Spermatophyta</taxon>
        <taxon>Magnoliopsida</taxon>
        <taxon>eudicotyledons</taxon>
        <taxon>Gunneridae</taxon>
        <taxon>Pentapetalae</taxon>
        <taxon>Saxifragales</taxon>
        <taxon>Crassulaceae</taxon>
        <taxon>Kalanchoe</taxon>
    </lineage>
</organism>
<keyword evidence="2 7" id="KW-0812">Transmembrane</keyword>
<dbReference type="GO" id="GO:0000301">
    <property type="term" value="P:retrograde transport, vesicle recycling within Golgi"/>
    <property type="evidence" value="ECO:0007669"/>
    <property type="project" value="TreeGrafter"/>
</dbReference>
<dbReference type="Proteomes" id="UP000594263">
    <property type="component" value="Unplaced"/>
</dbReference>
<dbReference type="GO" id="GO:0000139">
    <property type="term" value="C:Golgi membrane"/>
    <property type="evidence" value="ECO:0007669"/>
    <property type="project" value="UniProtKB-SubCell"/>
</dbReference>
<keyword evidence="9" id="KW-1185">Reference proteome</keyword>
<keyword evidence="6 7" id="KW-0472">Membrane</keyword>
<accession>A0A7N0VD80</accession>
<dbReference type="Pfam" id="PF09787">
    <property type="entry name" value="Golgin_A5"/>
    <property type="match status" value="1"/>
</dbReference>
<evidence type="ECO:0000256" key="4">
    <source>
        <dbReference type="ARBA" id="ARBA00023034"/>
    </source>
</evidence>
<dbReference type="PANTHER" id="PTHR13815:SF5">
    <property type="entry name" value="GOLGIN CANDIDATE 2"/>
    <property type="match status" value="1"/>
</dbReference>